<dbReference type="AlphaFoldDB" id="A0A645BHS2"/>
<sequence length="510" mass="59523">MTSIIKQYDKKTGKTYAVESTSHWDKERKTCICDRKVIGHFDPETGEILPNRKRKESANQTATAKSAGCAILFDHAGEKTGLVSALKKVYPDHWEKLLTCAYYLLAEGNALSHCEPWTERTITPLNQRFPAQRIFEMLPEFNRETQMKFFQYWAHKIRENEYFALDITSVSSYSSLIKTVKYGYNRDKENLEQINLGMVVGIKTGIPVYFHTYPGSIHDVSTLQQNLTVFDWLAYKNLHLVMDRGFCSKTNISDLYAHAFRFTLALSKSLSFTTDAIDEVRSSIHSYSHREVFAGEEVFVETSLKEWDGHRCYTHVYYDPRKVSEEEAKFYRKIDGYYQELRSEKLNPEHQKFYDRFFTIERKQRVGRVVVPNDEAILEFQDKYAGYFVIISNDLKDPVEALTMYRAKDRVEKSFDNLKNDLDGKRLRVRSEGAMEGRMFVQFLSLILASYIQRVMREKDLYKKYTMQSIIEEMKILMTITLSGRRKSLYSELTADQKRICEAFGIEAGT</sequence>
<comment type="caution">
    <text evidence="2">The sequence shown here is derived from an EMBL/GenBank/DDBJ whole genome shotgun (WGS) entry which is preliminary data.</text>
</comment>
<proteinExistence type="predicted"/>
<dbReference type="PANTHER" id="PTHR34614">
    <property type="match status" value="1"/>
</dbReference>
<dbReference type="InterPro" id="IPR002559">
    <property type="entry name" value="Transposase_11"/>
</dbReference>
<dbReference type="GO" id="GO:0004803">
    <property type="term" value="F:transposase activity"/>
    <property type="evidence" value="ECO:0007669"/>
    <property type="project" value="InterPro"/>
</dbReference>
<dbReference type="PANTHER" id="PTHR34614:SF2">
    <property type="entry name" value="TRANSPOSASE IS4-LIKE DOMAIN-CONTAINING PROTEIN"/>
    <property type="match status" value="1"/>
</dbReference>
<dbReference type="EMBL" id="VSSQ01020284">
    <property type="protein sequence ID" value="MPM65020.1"/>
    <property type="molecule type" value="Genomic_DNA"/>
</dbReference>
<evidence type="ECO:0000259" key="1">
    <source>
        <dbReference type="Pfam" id="PF01609"/>
    </source>
</evidence>
<accession>A0A645BHS2</accession>
<organism evidence="2">
    <name type="scientific">bioreactor metagenome</name>
    <dbReference type="NCBI Taxonomy" id="1076179"/>
    <lineage>
        <taxon>unclassified sequences</taxon>
        <taxon>metagenomes</taxon>
        <taxon>ecological metagenomes</taxon>
    </lineage>
</organism>
<dbReference type="Pfam" id="PF01609">
    <property type="entry name" value="DDE_Tnp_1"/>
    <property type="match status" value="1"/>
</dbReference>
<name>A0A645BHS2_9ZZZZ</name>
<dbReference type="GO" id="GO:0006313">
    <property type="term" value="P:DNA transposition"/>
    <property type="evidence" value="ECO:0007669"/>
    <property type="project" value="InterPro"/>
</dbReference>
<evidence type="ECO:0000313" key="2">
    <source>
        <dbReference type="EMBL" id="MPM65020.1"/>
    </source>
</evidence>
<reference evidence="2" key="1">
    <citation type="submission" date="2019-08" db="EMBL/GenBank/DDBJ databases">
        <authorList>
            <person name="Kucharzyk K."/>
            <person name="Murdoch R.W."/>
            <person name="Higgins S."/>
            <person name="Loffler F."/>
        </authorList>
    </citation>
    <scope>NUCLEOTIDE SEQUENCE</scope>
</reference>
<protein>
    <recommendedName>
        <fullName evidence="1">Transposase IS4-like domain-containing protein</fullName>
    </recommendedName>
</protein>
<feature type="domain" description="Transposase IS4-like" evidence="1">
    <location>
        <begin position="164"/>
        <end position="448"/>
    </location>
</feature>
<gene>
    <name evidence="2" type="ORF">SDC9_111912</name>
</gene>
<dbReference type="GO" id="GO:0003677">
    <property type="term" value="F:DNA binding"/>
    <property type="evidence" value="ECO:0007669"/>
    <property type="project" value="InterPro"/>
</dbReference>